<organism evidence="3 4">
    <name type="scientific">Pilimelia columellifera subsp. columellifera</name>
    <dbReference type="NCBI Taxonomy" id="706583"/>
    <lineage>
        <taxon>Bacteria</taxon>
        <taxon>Bacillati</taxon>
        <taxon>Actinomycetota</taxon>
        <taxon>Actinomycetes</taxon>
        <taxon>Micromonosporales</taxon>
        <taxon>Micromonosporaceae</taxon>
        <taxon>Pilimelia</taxon>
    </lineage>
</organism>
<keyword evidence="2" id="KW-0472">Membrane</keyword>
<evidence type="ECO:0000256" key="2">
    <source>
        <dbReference type="SAM" id="Phobius"/>
    </source>
</evidence>
<keyword evidence="4" id="KW-1185">Reference proteome</keyword>
<feature type="transmembrane region" description="Helical" evidence="2">
    <location>
        <begin position="406"/>
        <end position="425"/>
    </location>
</feature>
<name>A0ABP6ABP7_9ACTN</name>
<dbReference type="Proteomes" id="UP001499978">
    <property type="component" value="Unassembled WGS sequence"/>
</dbReference>
<protein>
    <submittedName>
        <fullName evidence="3">Uncharacterized protein</fullName>
    </submittedName>
</protein>
<feature type="transmembrane region" description="Helical" evidence="2">
    <location>
        <begin position="432"/>
        <end position="454"/>
    </location>
</feature>
<keyword evidence="2" id="KW-0812">Transmembrane</keyword>
<feature type="transmembrane region" description="Helical" evidence="2">
    <location>
        <begin position="198"/>
        <end position="219"/>
    </location>
</feature>
<feature type="transmembrane region" description="Helical" evidence="2">
    <location>
        <begin position="320"/>
        <end position="340"/>
    </location>
</feature>
<feature type="transmembrane region" description="Helical" evidence="2">
    <location>
        <begin position="254"/>
        <end position="272"/>
    </location>
</feature>
<gene>
    <name evidence="3" type="ORF">GCM10010201_07490</name>
</gene>
<reference evidence="4" key="1">
    <citation type="journal article" date="2019" name="Int. J. Syst. Evol. Microbiol.">
        <title>The Global Catalogue of Microorganisms (GCM) 10K type strain sequencing project: providing services to taxonomists for standard genome sequencing and annotation.</title>
        <authorList>
            <consortium name="The Broad Institute Genomics Platform"/>
            <consortium name="The Broad Institute Genome Sequencing Center for Infectious Disease"/>
            <person name="Wu L."/>
            <person name="Ma J."/>
        </authorList>
    </citation>
    <scope>NUCLEOTIDE SEQUENCE [LARGE SCALE GENOMIC DNA]</scope>
    <source>
        <strain evidence="4">JCM 3367</strain>
    </source>
</reference>
<feature type="transmembrane region" description="Helical" evidence="2">
    <location>
        <begin position="460"/>
        <end position="482"/>
    </location>
</feature>
<evidence type="ECO:0000313" key="4">
    <source>
        <dbReference type="Proteomes" id="UP001499978"/>
    </source>
</evidence>
<sequence length="491" mass="50579">MSASSVLTGGTPPPTPAGVGAATAVPELAERLAPEFLDVVDVDEVAARIEAAGINDRVAAGRFGHPDVFSLADAVLTHLHRDYRHQLARRAVRAAPPAPPRPYLRQALLRAALYLTPLILALAADDALRRTPWQAPAAVIVLGWGTGQLLGYLGHVVAAHRGPGPATRLLGLGFLGVAGAWLMALVSGPAWLLGEEPLITAVVTTTELAFFAAVATALVTRSEAALLRWLTPAIVAAALSMAGWLPPSPLPDDALLLALLVPGLARAWRWLPEPATGDGGRLGRIAGADLLPAAAYMTIGLAQAISFVMVWRLGPVDGSAAVALAPLVAAVPALELFIGWHSAAHAASLRARDENDERDAPRRVRRLAAAALAMPLVLGGTIAWLVLAEAASWQASALVADADRRLLLAVSAGTMLAGIFGAVLLMSARRRLAAAAALAAAPVLGSVALAGIYHDSRLDAGALPLVVLALLLSLLAGVAMAAKPEEGEDAE</sequence>
<feature type="transmembrane region" description="Helical" evidence="2">
    <location>
        <begin position="293"/>
        <end position="314"/>
    </location>
</feature>
<proteinExistence type="predicted"/>
<keyword evidence="2" id="KW-1133">Transmembrane helix</keyword>
<evidence type="ECO:0000256" key="1">
    <source>
        <dbReference type="SAM" id="MobiDB-lite"/>
    </source>
</evidence>
<feature type="transmembrane region" description="Helical" evidence="2">
    <location>
        <begin position="367"/>
        <end position="386"/>
    </location>
</feature>
<comment type="caution">
    <text evidence="3">The sequence shown here is derived from an EMBL/GenBank/DDBJ whole genome shotgun (WGS) entry which is preliminary data.</text>
</comment>
<feature type="transmembrane region" description="Helical" evidence="2">
    <location>
        <begin position="169"/>
        <end position="192"/>
    </location>
</feature>
<feature type="transmembrane region" description="Helical" evidence="2">
    <location>
        <begin position="226"/>
        <end position="242"/>
    </location>
</feature>
<accession>A0ABP6ABP7</accession>
<dbReference type="EMBL" id="BAAARY010000002">
    <property type="protein sequence ID" value="GAA2514064.1"/>
    <property type="molecule type" value="Genomic_DNA"/>
</dbReference>
<evidence type="ECO:0000313" key="3">
    <source>
        <dbReference type="EMBL" id="GAA2514064.1"/>
    </source>
</evidence>
<dbReference type="RefSeq" id="WP_344168234.1">
    <property type="nucleotide sequence ID" value="NZ_BAAARY010000002.1"/>
</dbReference>
<feature type="transmembrane region" description="Helical" evidence="2">
    <location>
        <begin position="136"/>
        <end position="157"/>
    </location>
</feature>
<feature type="region of interest" description="Disordered" evidence="1">
    <location>
        <begin position="1"/>
        <end position="20"/>
    </location>
</feature>